<evidence type="ECO:0000313" key="8">
    <source>
        <dbReference type="Proteomes" id="UP000248168"/>
    </source>
</evidence>
<dbReference type="InParanoid" id="A0A330LDX5"/>
<keyword evidence="4 7" id="KW-0808">Transferase</keyword>
<dbReference type="InterPro" id="IPR000780">
    <property type="entry name" value="CheR_MeTrfase"/>
</dbReference>
<proteinExistence type="predicted"/>
<dbReference type="SUPFAM" id="SSF53335">
    <property type="entry name" value="S-adenosyl-L-methionine-dependent methyltransferases"/>
    <property type="match status" value="1"/>
</dbReference>
<sequence length="287" mass="32865">MGSPVTKAEAENSKRGMDAETFKLLREFIYEQTGITFQENQKYLLESRLASRLKEHKLATYADYVNYLRFDTYRDRELVSLYGLITTNETYFYRDQPQLDSFIKTVIPAVMEANKASRQIRIWSAACSSGDEPYTLALMLSDYAPLVNWNIEILATDISEPILKMASAGVYTAHALRHVPPHLKTRHFNAQGENFAISSTIKSRVKFMNLNLYDRPRLKLVRGIDIVFCRNCLIYFDEKAKHQIAIDIAGALKPNGYLIIGFSESLTKMSDVLRSQHIGRAVVYQKI</sequence>
<evidence type="ECO:0000256" key="1">
    <source>
        <dbReference type="ARBA" id="ARBA00001541"/>
    </source>
</evidence>
<evidence type="ECO:0000256" key="3">
    <source>
        <dbReference type="ARBA" id="ARBA00022603"/>
    </source>
</evidence>
<dbReference type="AlphaFoldDB" id="A0A330LDX5"/>
<dbReference type="EC" id="2.1.1.80" evidence="2"/>
<dbReference type="EMBL" id="OUNR01000016">
    <property type="protein sequence ID" value="SPP65140.1"/>
    <property type="molecule type" value="Genomic_DNA"/>
</dbReference>
<dbReference type="OrthoDB" id="9816309at2"/>
<dbReference type="SUPFAM" id="SSF47757">
    <property type="entry name" value="Chemotaxis receptor methyltransferase CheR, N-terminal domain"/>
    <property type="match status" value="1"/>
</dbReference>
<reference evidence="8" key="1">
    <citation type="submission" date="2018-04" db="EMBL/GenBank/DDBJ databases">
        <authorList>
            <person name="Lucker S."/>
            <person name="Sakoula D."/>
        </authorList>
    </citation>
    <scope>NUCLEOTIDE SEQUENCE [LARGE SCALE GENOMIC DNA]</scope>
</reference>
<dbReference type="GO" id="GO:0008983">
    <property type="term" value="F:protein-glutamate O-methyltransferase activity"/>
    <property type="evidence" value="ECO:0007669"/>
    <property type="project" value="UniProtKB-EC"/>
</dbReference>
<dbReference type="PRINTS" id="PR00996">
    <property type="entry name" value="CHERMTFRASE"/>
</dbReference>
<dbReference type="Proteomes" id="UP000248168">
    <property type="component" value="Unassembled WGS sequence"/>
</dbReference>
<dbReference type="PROSITE" id="PS50123">
    <property type="entry name" value="CHER"/>
    <property type="match status" value="1"/>
</dbReference>
<dbReference type="Pfam" id="PF03705">
    <property type="entry name" value="CheR_N"/>
    <property type="match status" value="1"/>
</dbReference>
<gene>
    <name evidence="7" type="primary">cheR</name>
    <name evidence="7" type="ORF">NITLEN_30054</name>
</gene>
<organism evidence="7 8">
    <name type="scientific">Nitrospira lenta</name>
    <dbReference type="NCBI Taxonomy" id="1436998"/>
    <lineage>
        <taxon>Bacteria</taxon>
        <taxon>Pseudomonadati</taxon>
        <taxon>Nitrospirota</taxon>
        <taxon>Nitrospiria</taxon>
        <taxon>Nitrospirales</taxon>
        <taxon>Nitrospiraceae</taxon>
        <taxon>Nitrospira</taxon>
    </lineage>
</organism>
<dbReference type="PIRSF" id="PIRSF000410">
    <property type="entry name" value="CheR"/>
    <property type="match status" value="1"/>
</dbReference>
<dbReference type="InterPro" id="IPR022641">
    <property type="entry name" value="CheR_N"/>
</dbReference>
<evidence type="ECO:0000259" key="6">
    <source>
        <dbReference type="PROSITE" id="PS50123"/>
    </source>
</evidence>
<evidence type="ECO:0000256" key="4">
    <source>
        <dbReference type="ARBA" id="ARBA00022679"/>
    </source>
</evidence>
<keyword evidence="3 7" id="KW-0489">Methyltransferase</keyword>
<dbReference type="Gene3D" id="1.10.155.10">
    <property type="entry name" value="Chemotaxis receptor methyltransferase CheR, N-terminal domain"/>
    <property type="match status" value="1"/>
</dbReference>
<dbReference type="PANTHER" id="PTHR24422:SF10">
    <property type="entry name" value="CHEMOTAXIS PROTEIN METHYLTRANSFERASE 2"/>
    <property type="match status" value="1"/>
</dbReference>
<evidence type="ECO:0000256" key="5">
    <source>
        <dbReference type="ARBA" id="ARBA00022691"/>
    </source>
</evidence>
<name>A0A330LDX5_9BACT</name>
<dbReference type="InterPro" id="IPR026024">
    <property type="entry name" value="Chemotaxis_MeTrfase_CheR"/>
</dbReference>
<evidence type="ECO:0000256" key="2">
    <source>
        <dbReference type="ARBA" id="ARBA00012534"/>
    </source>
</evidence>
<dbReference type="Pfam" id="PF01739">
    <property type="entry name" value="CheR"/>
    <property type="match status" value="1"/>
</dbReference>
<accession>A0A330LDX5</accession>
<evidence type="ECO:0000313" key="7">
    <source>
        <dbReference type="EMBL" id="SPP65140.1"/>
    </source>
</evidence>
<comment type="catalytic activity">
    <reaction evidence="1">
        <text>L-glutamyl-[protein] + S-adenosyl-L-methionine = [protein]-L-glutamate 5-O-methyl ester + S-adenosyl-L-homocysteine</text>
        <dbReference type="Rhea" id="RHEA:24452"/>
        <dbReference type="Rhea" id="RHEA-COMP:10208"/>
        <dbReference type="Rhea" id="RHEA-COMP:10311"/>
        <dbReference type="ChEBI" id="CHEBI:29973"/>
        <dbReference type="ChEBI" id="CHEBI:57856"/>
        <dbReference type="ChEBI" id="CHEBI:59789"/>
        <dbReference type="ChEBI" id="CHEBI:82795"/>
        <dbReference type="EC" id="2.1.1.80"/>
    </reaction>
</comment>
<dbReference type="PANTHER" id="PTHR24422">
    <property type="entry name" value="CHEMOTAXIS PROTEIN METHYLTRANSFERASE"/>
    <property type="match status" value="1"/>
</dbReference>
<protein>
    <recommendedName>
        <fullName evidence="2">protein-glutamate O-methyltransferase</fullName>
        <ecNumber evidence="2">2.1.1.80</ecNumber>
    </recommendedName>
</protein>
<dbReference type="Gene3D" id="3.40.50.150">
    <property type="entry name" value="Vaccinia Virus protein VP39"/>
    <property type="match status" value="1"/>
</dbReference>
<dbReference type="GO" id="GO:0032259">
    <property type="term" value="P:methylation"/>
    <property type="evidence" value="ECO:0007669"/>
    <property type="project" value="UniProtKB-KW"/>
</dbReference>
<feature type="domain" description="CheR-type methyltransferase" evidence="6">
    <location>
        <begin position="10"/>
        <end position="287"/>
    </location>
</feature>
<keyword evidence="8" id="KW-1185">Reference proteome</keyword>
<dbReference type="InterPro" id="IPR022642">
    <property type="entry name" value="CheR_C"/>
</dbReference>
<dbReference type="InterPro" id="IPR036804">
    <property type="entry name" value="CheR_N_sf"/>
</dbReference>
<dbReference type="InterPro" id="IPR050903">
    <property type="entry name" value="Bact_Chemotaxis_MeTrfase"/>
</dbReference>
<dbReference type="SMART" id="SM00138">
    <property type="entry name" value="MeTrc"/>
    <property type="match status" value="1"/>
</dbReference>
<dbReference type="RefSeq" id="WP_121989466.1">
    <property type="nucleotide sequence ID" value="NZ_OUNR01000016.1"/>
</dbReference>
<dbReference type="InterPro" id="IPR029063">
    <property type="entry name" value="SAM-dependent_MTases_sf"/>
</dbReference>
<keyword evidence="5" id="KW-0949">S-adenosyl-L-methionine</keyword>